<dbReference type="Pfam" id="PF06916">
    <property type="entry name" value="FAM210A-B_dom"/>
    <property type="match status" value="1"/>
</dbReference>
<accession>B8BRH8</accession>
<evidence type="ECO:0000256" key="2">
    <source>
        <dbReference type="SAM" id="SignalP"/>
    </source>
</evidence>
<dbReference type="RefSeq" id="XP_002286317.1">
    <property type="nucleotide sequence ID" value="XM_002286281.1"/>
</dbReference>
<dbReference type="GO" id="GO:0005739">
    <property type="term" value="C:mitochondrion"/>
    <property type="evidence" value="ECO:0000318"/>
    <property type="project" value="GO_Central"/>
</dbReference>
<dbReference type="HOGENOM" id="CLU_093325_1_0_1"/>
<dbReference type="PANTHER" id="PTHR21377">
    <property type="entry name" value="PROTEIN FAM210B, MITOCHONDRIAL"/>
    <property type="match status" value="1"/>
</dbReference>
<dbReference type="InterPro" id="IPR045866">
    <property type="entry name" value="FAM210A/B-like"/>
</dbReference>
<protein>
    <recommendedName>
        <fullName evidence="3">DUF1279 domain-containing protein</fullName>
    </recommendedName>
</protein>
<evidence type="ECO:0000313" key="4">
    <source>
        <dbReference type="EMBL" id="EED95958.1"/>
    </source>
</evidence>
<dbReference type="GeneID" id="7443168"/>
<dbReference type="InParanoid" id="B8BRH8"/>
<evidence type="ECO:0000256" key="1">
    <source>
        <dbReference type="SAM" id="MobiDB-lite"/>
    </source>
</evidence>
<dbReference type="eggNOG" id="KOG4526">
    <property type="taxonomic scope" value="Eukaryota"/>
</dbReference>
<dbReference type="EMBL" id="CM000638">
    <property type="protein sequence ID" value="EED95958.1"/>
    <property type="molecule type" value="Genomic_DNA"/>
</dbReference>
<organism evidence="4 5">
    <name type="scientific">Thalassiosira pseudonana</name>
    <name type="common">Marine diatom</name>
    <name type="synonym">Cyclotella nana</name>
    <dbReference type="NCBI Taxonomy" id="35128"/>
    <lineage>
        <taxon>Eukaryota</taxon>
        <taxon>Sar</taxon>
        <taxon>Stramenopiles</taxon>
        <taxon>Ochrophyta</taxon>
        <taxon>Bacillariophyta</taxon>
        <taxon>Coscinodiscophyceae</taxon>
        <taxon>Thalassiosirophycidae</taxon>
        <taxon>Thalassiosirales</taxon>
        <taxon>Thalassiosiraceae</taxon>
        <taxon>Thalassiosira</taxon>
    </lineage>
</organism>
<dbReference type="InterPro" id="IPR009688">
    <property type="entry name" value="FAM210A/B-like_dom"/>
</dbReference>
<dbReference type="AlphaFoldDB" id="B8BRH8"/>
<feature type="chain" id="PRO_5002868897" description="DUF1279 domain-containing protein" evidence="2">
    <location>
        <begin position="25"/>
        <end position="206"/>
    </location>
</feature>
<feature type="region of interest" description="Disordered" evidence="1">
    <location>
        <begin position="29"/>
        <end position="54"/>
    </location>
</feature>
<name>B8BRH8_THAPS</name>
<proteinExistence type="predicted"/>
<reference evidence="4 5" key="2">
    <citation type="journal article" date="2008" name="Nature">
        <title>The Phaeodactylum genome reveals the evolutionary history of diatom genomes.</title>
        <authorList>
            <person name="Bowler C."/>
            <person name="Allen A.E."/>
            <person name="Badger J.H."/>
            <person name="Grimwood J."/>
            <person name="Jabbari K."/>
            <person name="Kuo A."/>
            <person name="Maheswari U."/>
            <person name="Martens C."/>
            <person name="Maumus F."/>
            <person name="Otillar R.P."/>
            <person name="Rayko E."/>
            <person name="Salamov A."/>
            <person name="Vandepoele K."/>
            <person name="Beszteri B."/>
            <person name="Gruber A."/>
            <person name="Heijde M."/>
            <person name="Katinka M."/>
            <person name="Mock T."/>
            <person name="Valentin K."/>
            <person name="Verret F."/>
            <person name="Berges J.A."/>
            <person name="Brownlee C."/>
            <person name="Cadoret J.P."/>
            <person name="Chiovitti A."/>
            <person name="Choi C.J."/>
            <person name="Coesel S."/>
            <person name="De Martino A."/>
            <person name="Detter J.C."/>
            <person name="Durkin C."/>
            <person name="Falciatore A."/>
            <person name="Fournet J."/>
            <person name="Haruta M."/>
            <person name="Huysman M.J."/>
            <person name="Jenkins B.D."/>
            <person name="Jiroutova K."/>
            <person name="Jorgensen R.E."/>
            <person name="Joubert Y."/>
            <person name="Kaplan A."/>
            <person name="Kroger N."/>
            <person name="Kroth P.G."/>
            <person name="La Roche J."/>
            <person name="Lindquist E."/>
            <person name="Lommer M."/>
            <person name="Martin-Jezequel V."/>
            <person name="Lopez P.J."/>
            <person name="Lucas S."/>
            <person name="Mangogna M."/>
            <person name="McGinnis K."/>
            <person name="Medlin L.K."/>
            <person name="Montsant A."/>
            <person name="Oudot-Le Secq M.P."/>
            <person name="Napoli C."/>
            <person name="Obornik M."/>
            <person name="Parker M.S."/>
            <person name="Petit J.L."/>
            <person name="Porcel B.M."/>
            <person name="Poulsen N."/>
            <person name="Robison M."/>
            <person name="Rychlewski L."/>
            <person name="Rynearson T.A."/>
            <person name="Schmutz J."/>
            <person name="Shapiro H."/>
            <person name="Siaut M."/>
            <person name="Stanley M."/>
            <person name="Sussman M.R."/>
            <person name="Taylor A.R."/>
            <person name="Vardi A."/>
            <person name="von Dassow P."/>
            <person name="Vyverman W."/>
            <person name="Willis A."/>
            <person name="Wyrwicz L.S."/>
            <person name="Rokhsar D.S."/>
            <person name="Weissenbach J."/>
            <person name="Armbrust E.V."/>
            <person name="Green B.R."/>
            <person name="Van de Peer Y."/>
            <person name="Grigoriev I.V."/>
        </authorList>
    </citation>
    <scope>NUCLEOTIDE SEQUENCE [LARGE SCALE GENOMIC DNA]</scope>
    <source>
        <strain evidence="4 5">CCMP1335</strain>
    </source>
</reference>
<sequence length="206" mass="21754">MRSRTFLFTKSLIVALAIFDGAHSFQSSSLPNHKQSIHQRSTSSRQQPHSSPSSALHIFKTDKEAEVEQSPSSAAPSTPTAEETTEKYGLEAGLFQSLKSSDGDTAKSLLAKYGVAYLATSIPLAIVSFTLCYLLVDNGVDVGSLLSKVGIEAGDSGEKAGTFAIAYAAHKAASPIRFPPTVLLTPVVAKLIGKEPNEVDAEGESD</sequence>
<dbReference type="Proteomes" id="UP000001449">
    <property type="component" value="Chromosome 1"/>
</dbReference>
<feature type="compositionally biased region" description="Low complexity" evidence="1">
    <location>
        <begin position="38"/>
        <end position="54"/>
    </location>
</feature>
<keyword evidence="2" id="KW-0732">Signal</keyword>
<dbReference type="PANTHER" id="PTHR21377:SF18">
    <property type="entry name" value="DUF1279 DOMAIN-CONTAINING PROTEIN"/>
    <property type="match status" value="1"/>
</dbReference>
<keyword evidence="5" id="KW-1185">Reference proteome</keyword>
<reference evidence="4 5" key="1">
    <citation type="journal article" date="2004" name="Science">
        <title>The genome of the diatom Thalassiosira pseudonana: ecology, evolution, and metabolism.</title>
        <authorList>
            <person name="Armbrust E.V."/>
            <person name="Berges J.A."/>
            <person name="Bowler C."/>
            <person name="Green B.R."/>
            <person name="Martinez D."/>
            <person name="Putnam N.H."/>
            <person name="Zhou S."/>
            <person name="Allen A.E."/>
            <person name="Apt K.E."/>
            <person name="Bechner M."/>
            <person name="Brzezinski M.A."/>
            <person name="Chaal B.K."/>
            <person name="Chiovitti A."/>
            <person name="Davis A.K."/>
            <person name="Demarest M.S."/>
            <person name="Detter J.C."/>
            <person name="Glavina T."/>
            <person name="Goodstein D."/>
            <person name="Hadi M.Z."/>
            <person name="Hellsten U."/>
            <person name="Hildebrand M."/>
            <person name="Jenkins B.D."/>
            <person name="Jurka J."/>
            <person name="Kapitonov V.V."/>
            <person name="Kroger N."/>
            <person name="Lau W.W."/>
            <person name="Lane T.W."/>
            <person name="Larimer F.W."/>
            <person name="Lippmeier J.C."/>
            <person name="Lucas S."/>
            <person name="Medina M."/>
            <person name="Montsant A."/>
            <person name="Obornik M."/>
            <person name="Parker M.S."/>
            <person name="Palenik B."/>
            <person name="Pazour G.J."/>
            <person name="Richardson P.M."/>
            <person name="Rynearson T.A."/>
            <person name="Saito M.A."/>
            <person name="Schwartz D.C."/>
            <person name="Thamatrakoln K."/>
            <person name="Valentin K."/>
            <person name="Vardi A."/>
            <person name="Wilkerson F.P."/>
            <person name="Rokhsar D.S."/>
        </authorList>
    </citation>
    <scope>NUCLEOTIDE SEQUENCE [LARGE SCALE GENOMIC DNA]</scope>
    <source>
        <strain evidence="4 5">CCMP1335</strain>
    </source>
</reference>
<evidence type="ECO:0000313" key="5">
    <source>
        <dbReference type="Proteomes" id="UP000001449"/>
    </source>
</evidence>
<gene>
    <name evidence="4" type="ORF">THAPSDRAFT_20923</name>
</gene>
<evidence type="ECO:0000259" key="3">
    <source>
        <dbReference type="Pfam" id="PF06916"/>
    </source>
</evidence>
<feature type="domain" description="DUF1279" evidence="3">
    <location>
        <begin position="106"/>
        <end position="187"/>
    </location>
</feature>
<feature type="signal peptide" evidence="2">
    <location>
        <begin position="1"/>
        <end position="24"/>
    </location>
</feature>
<dbReference type="KEGG" id="tps:THAPSDRAFT_20923"/>
<dbReference type="PaxDb" id="35128-Thaps20923"/>